<dbReference type="AlphaFoldDB" id="A0A1J5PSY1"/>
<protein>
    <submittedName>
        <fullName evidence="1">Uncharacterized protein</fullName>
    </submittedName>
</protein>
<comment type="caution">
    <text evidence="1">The sequence shown here is derived from an EMBL/GenBank/DDBJ whole genome shotgun (WGS) entry which is preliminary data.</text>
</comment>
<accession>A0A1J5PSY1</accession>
<dbReference type="EMBL" id="MLJW01002580">
    <property type="protein sequence ID" value="OIQ74234.1"/>
    <property type="molecule type" value="Genomic_DNA"/>
</dbReference>
<organism evidence="1">
    <name type="scientific">mine drainage metagenome</name>
    <dbReference type="NCBI Taxonomy" id="410659"/>
    <lineage>
        <taxon>unclassified sequences</taxon>
        <taxon>metagenomes</taxon>
        <taxon>ecological metagenomes</taxon>
    </lineage>
</organism>
<reference evidence="1" key="1">
    <citation type="submission" date="2016-10" db="EMBL/GenBank/DDBJ databases">
        <title>Sequence of Gallionella enrichment culture.</title>
        <authorList>
            <person name="Poehlein A."/>
            <person name="Muehling M."/>
            <person name="Daniel R."/>
        </authorList>
    </citation>
    <scope>NUCLEOTIDE SEQUENCE</scope>
</reference>
<proteinExistence type="predicted"/>
<evidence type="ECO:0000313" key="1">
    <source>
        <dbReference type="EMBL" id="OIQ74234.1"/>
    </source>
</evidence>
<sequence>MQRLRHQFGQRTVAVDGFRTAAQDDRIARLDRQRRGFDGDIGAALINHAEDPERDAHLPHADAAGTAVHAVDFAHRIGQRSDLLAALRHLLDHLVRQGEPIDKGRLQPGLAGGVKVAQIGVLKSRSMCADRCGQRQQRPVLLCGAGTRHVARGGPRARAQVGHQGVNLFEGGGSVHEHCKKWNKYVAESGKWVRCHAEGISFPALSGFRQLWNEA</sequence>
<name>A0A1J5PSY1_9ZZZZ</name>
<gene>
    <name evidence="1" type="ORF">GALL_441170</name>
</gene>